<keyword evidence="2" id="KW-0472">Membrane</keyword>
<organism evidence="4 5">
    <name type="scientific">Mangrovimicrobium sediminis</name>
    <dbReference type="NCBI Taxonomy" id="2562682"/>
    <lineage>
        <taxon>Bacteria</taxon>
        <taxon>Pseudomonadati</taxon>
        <taxon>Pseudomonadota</taxon>
        <taxon>Gammaproteobacteria</taxon>
        <taxon>Cellvibrionales</taxon>
        <taxon>Halieaceae</taxon>
        <taxon>Mangrovimicrobium</taxon>
    </lineage>
</organism>
<dbReference type="EMBL" id="SRLE01000006">
    <property type="protein sequence ID" value="TGD74017.1"/>
    <property type="molecule type" value="Genomic_DNA"/>
</dbReference>
<dbReference type="Pfam" id="PF13350">
    <property type="entry name" value="Y_phosphatase3"/>
    <property type="match status" value="1"/>
</dbReference>
<dbReference type="PROSITE" id="PS50056">
    <property type="entry name" value="TYR_PHOSPHATASE_2"/>
    <property type="match status" value="1"/>
</dbReference>
<dbReference type="AlphaFoldDB" id="A0A4Z0M3J6"/>
<evidence type="ECO:0000259" key="3">
    <source>
        <dbReference type="PROSITE" id="PS50056"/>
    </source>
</evidence>
<dbReference type="PANTHER" id="PTHR31126">
    <property type="entry name" value="TYROSINE-PROTEIN PHOSPHATASE"/>
    <property type="match status" value="1"/>
</dbReference>
<dbReference type="Gene3D" id="3.90.190.10">
    <property type="entry name" value="Protein tyrosine phosphatase superfamily"/>
    <property type="match status" value="1"/>
</dbReference>
<sequence>MLSSRHRPAQVPMVRMSRKTLYWSALAFAAVAIALVQFIPAPPLQVPAQLPAEERAQHRMLNFEGVRNFRDLGGYPTADGRHVRWGVLYRAGSLDETSRADQQGLARLDLYALVDFRSAPEKEEAPDQLPPEPAFKVVEIPILDEGNNALDEKFREASETGDFSALDPDALMTDAYRDFATVFSPEFASFFDLLLEADGRPVLWHCTAGKDRTGFSSAVLLRLLGVPEDVIYRDYMASGDQAIEARSATLSLLRMTRGDEAADKVKTLLGVEEHWLRASFAAIDERYGSFDNYLQQALGLDAAKQARLRERLLE</sequence>
<comment type="similarity">
    <text evidence="1">Belongs to the protein-tyrosine phosphatase family.</text>
</comment>
<dbReference type="InterPro" id="IPR026893">
    <property type="entry name" value="Tyr/Ser_Pase_IphP-type"/>
</dbReference>
<evidence type="ECO:0000313" key="5">
    <source>
        <dbReference type="Proteomes" id="UP000298050"/>
    </source>
</evidence>
<keyword evidence="2" id="KW-1133">Transmembrane helix</keyword>
<dbReference type="OrthoDB" id="1188001at2"/>
<protein>
    <submittedName>
        <fullName evidence="4">Tyrosine-protein phosphatase</fullName>
    </submittedName>
</protein>
<gene>
    <name evidence="4" type="ORF">E4634_07705</name>
</gene>
<dbReference type="PANTHER" id="PTHR31126:SF1">
    <property type="entry name" value="TYROSINE SPECIFIC PROTEIN PHOSPHATASES DOMAIN-CONTAINING PROTEIN"/>
    <property type="match status" value="1"/>
</dbReference>
<dbReference type="InterPro" id="IPR029021">
    <property type="entry name" value="Prot-tyrosine_phosphatase-like"/>
</dbReference>
<keyword evidence="5" id="KW-1185">Reference proteome</keyword>
<feature type="transmembrane region" description="Helical" evidence="2">
    <location>
        <begin position="21"/>
        <end position="39"/>
    </location>
</feature>
<dbReference type="GO" id="GO:0004721">
    <property type="term" value="F:phosphoprotein phosphatase activity"/>
    <property type="evidence" value="ECO:0007669"/>
    <property type="project" value="InterPro"/>
</dbReference>
<evidence type="ECO:0000256" key="1">
    <source>
        <dbReference type="ARBA" id="ARBA00009580"/>
    </source>
</evidence>
<dbReference type="Proteomes" id="UP000298050">
    <property type="component" value="Unassembled WGS sequence"/>
</dbReference>
<accession>A0A4Z0M3J6</accession>
<reference evidence="4 5" key="1">
    <citation type="submission" date="2019-04" db="EMBL/GenBank/DDBJ databases">
        <title>Taxonomy of novel Haliea sp. from mangrove soil of West Coast of India.</title>
        <authorList>
            <person name="Verma A."/>
            <person name="Kumar P."/>
            <person name="Krishnamurthi S."/>
        </authorList>
    </citation>
    <scope>NUCLEOTIDE SEQUENCE [LARGE SCALE GENOMIC DNA]</scope>
    <source>
        <strain evidence="4 5">SAOS-164</strain>
    </source>
</reference>
<comment type="caution">
    <text evidence="4">The sequence shown here is derived from an EMBL/GenBank/DDBJ whole genome shotgun (WGS) entry which is preliminary data.</text>
</comment>
<dbReference type="SUPFAM" id="SSF52799">
    <property type="entry name" value="(Phosphotyrosine protein) phosphatases II"/>
    <property type="match status" value="1"/>
</dbReference>
<keyword evidence="2" id="KW-0812">Transmembrane</keyword>
<dbReference type="InterPro" id="IPR000387">
    <property type="entry name" value="Tyr_Pase_dom"/>
</dbReference>
<evidence type="ECO:0000313" key="4">
    <source>
        <dbReference type="EMBL" id="TGD74017.1"/>
    </source>
</evidence>
<name>A0A4Z0M3J6_9GAMM</name>
<feature type="domain" description="Tyrosine specific protein phosphatases" evidence="3">
    <location>
        <begin position="185"/>
        <end position="221"/>
    </location>
</feature>
<proteinExistence type="inferred from homology"/>
<evidence type="ECO:0000256" key="2">
    <source>
        <dbReference type="SAM" id="Phobius"/>
    </source>
</evidence>